<evidence type="ECO:0000313" key="2">
    <source>
        <dbReference type="EMBL" id="UUN99717.1"/>
    </source>
</evidence>
<evidence type="ECO:0000313" key="3">
    <source>
        <dbReference type="Proteomes" id="UP000644140"/>
    </source>
</evidence>
<gene>
    <name evidence="2" type="ORF">I9054_009830</name>
</gene>
<keyword evidence="1" id="KW-0812">Transmembrane</keyword>
<feature type="transmembrane region" description="Helical" evidence="1">
    <location>
        <begin position="12"/>
        <end position="34"/>
    </location>
</feature>
<keyword evidence="1" id="KW-0472">Membrane</keyword>
<organism evidence="2 3">
    <name type="scientific">Acinetobacter bereziniae</name>
    <name type="common">Acinetobacter genomosp. 10</name>
    <dbReference type="NCBI Taxonomy" id="106648"/>
    <lineage>
        <taxon>Bacteria</taxon>
        <taxon>Pseudomonadati</taxon>
        <taxon>Pseudomonadota</taxon>
        <taxon>Gammaproteobacteria</taxon>
        <taxon>Moraxellales</taxon>
        <taxon>Moraxellaceae</taxon>
        <taxon>Acinetobacter</taxon>
    </lineage>
</organism>
<dbReference type="Proteomes" id="UP000644140">
    <property type="component" value="Chromosome"/>
</dbReference>
<sequence length="37" mass="4401">MEILNFIKSFNTLNTYLILAITVLIFIISFFYFINPI</sequence>
<dbReference type="AlphaFoldDB" id="A0A9E7PFI7"/>
<accession>A0A9E7PFI7</accession>
<dbReference type="EMBL" id="CP092085">
    <property type="protein sequence ID" value="UUN99717.1"/>
    <property type="molecule type" value="Genomic_DNA"/>
</dbReference>
<proteinExistence type="predicted"/>
<protein>
    <submittedName>
        <fullName evidence="2">Uncharacterized protein</fullName>
    </submittedName>
</protein>
<name>A0A9E7PFI7_ACIBZ</name>
<reference evidence="2" key="1">
    <citation type="submission" date="2022-02" db="EMBL/GenBank/DDBJ databases">
        <title>Characterization of Tn125 harboring carbapenem-resistant Acinetobacter bereziniae clinical isolates.</title>
        <authorList>
            <person name="Wong N.-K."/>
            <person name="Pan Q."/>
        </authorList>
    </citation>
    <scope>NUCLEOTIDE SEQUENCE</scope>
    <source>
        <strain evidence="2">GD03393</strain>
    </source>
</reference>
<keyword evidence="1" id="KW-1133">Transmembrane helix</keyword>
<evidence type="ECO:0000256" key="1">
    <source>
        <dbReference type="SAM" id="Phobius"/>
    </source>
</evidence>